<dbReference type="EMBL" id="FNED01000028">
    <property type="protein sequence ID" value="SDJ76836.1"/>
    <property type="molecule type" value="Genomic_DNA"/>
</dbReference>
<accession>A0A1G8WF98</accession>
<dbReference type="AlphaFoldDB" id="A0A1G8WF98"/>
<organism evidence="1 2">
    <name type="scientific">Aneurinibacillus migulanus</name>
    <name type="common">Bacillus migulanus</name>
    <dbReference type="NCBI Taxonomy" id="47500"/>
    <lineage>
        <taxon>Bacteria</taxon>
        <taxon>Bacillati</taxon>
        <taxon>Bacillota</taxon>
        <taxon>Bacilli</taxon>
        <taxon>Bacillales</taxon>
        <taxon>Paenibacillaceae</taxon>
        <taxon>Aneurinibacillus group</taxon>
        <taxon>Aneurinibacillus</taxon>
    </lineage>
</organism>
<evidence type="ECO:0000313" key="2">
    <source>
        <dbReference type="Proteomes" id="UP000182836"/>
    </source>
</evidence>
<dbReference type="Proteomes" id="UP000182836">
    <property type="component" value="Unassembled WGS sequence"/>
</dbReference>
<evidence type="ECO:0000313" key="1">
    <source>
        <dbReference type="EMBL" id="SDJ76836.1"/>
    </source>
</evidence>
<proteinExistence type="predicted"/>
<reference evidence="1 2" key="1">
    <citation type="submission" date="2016-10" db="EMBL/GenBank/DDBJ databases">
        <authorList>
            <person name="de Groot N.N."/>
        </authorList>
    </citation>
    <scope>NUCLEOTIDE SEQUENCE [LARGE SCALE GENOMIC DNA]</scope>
    <source>
        <strain evidence="1 2">DSM 2895</strain>
    </source>
</reference>
<gene>
    <name evidence="1" type="ORF">SAMN04487909_12817</name>
</gene>
<name>A0A1G8WF98_ANEMI</name>
<sequence>MYTKEVDTVVTVGDLLIFKGLVKRSQADDEIAKITLKKIKQLIKSK</sequence>
<protein>
    <submittedName>
        <fullName evidence="1">Uncharacterized protein</fullName>
    </submittedName>
</protein>